<evidence type="ECO:0000256" key="5">
    <source>
        <dbReference type="ARBA" id="ARBA00023163"/>
    </source>
</evidence>
<evidence type="ECO:0000256" key="3">
    <source>
        <dbReference type="ARBA" id="ARBA00023015"/>
    </source>
</evidence>
<reference evidence="9 10" key="1">
    <citation type="submission" date="2019-07" db="EMBL/GenBank/DDBJ databases">
        <title>De Novo Assembly of kiwifruit Actinidia rufa.</title>
        <authorList>
            <person name="Sugita-Konishi S."/>
            <person name="Sato K."/>
            <person name="Mori E."/>
            <person name="Abe Y."/>
            <person name="Kisaki G."/>
            <person name="Hamano K."/>
            <person name="Suezawa K."/>
            <person name="Otani M."/>
            <person name="Fukuda T."/>
            <person name="Manabe T."/>
            <person name="Gomi K."/>
            <person name="Tabuchi M."/>
            <person name="Akimitsu K."/>
            <person name="Kataoka I."/>
        </authorList>
    </citation>
    <scope>NUCLEOTIDE SEQUENCE [LARGE SCALE GENOMIC DNA]</scope>
    <source>
        <strain evidence="10">cv. Fuchu</strain>
    </source>
</reference>
<feature type="region of interest" description="Disordered" evidence="7">
    <location>
        <begin position="197"/>
        <end position="216"/>
    </location>
</feature>
<dbReference type="FunFam" id="1.10.10.60:FF:000092">
    <property type="entry name" value="Trihelix transcription factor GT-2"/>
    <property type="match status" value="1"/>
</dbReference>
<feature type="domain" description="Myb-like" evidence="8">
    <location>
        <begin position="59"/>
        <end position="117"/>
    </location>
</feature>
<feature type="compositionally biased region" description="Low complexity" evidence="7">
    <location>
        <begin position="447"/>
        <end position="461"/>
    </location>
</feature>
<sequence>MKKVSSYFTVKISGCNYEVVLMLEAENSAAAGGDGQVPGGFGEEEREGGGEGHWNFGGNRWPREETLALLKIRSDMDVAFRDSALKAPLWDEVSRKLAELGYYRNAKKCKEKFENIYKYHKRTKECRPNTKNYRFFEQLELLDNLSSLPLPSQNKIQSSNLMKTTMANMIIKPLNVTQDVTIPFPVPNSSAEFLMSTSASTTSSSGKESEGSGKRKRKLGDYFEKLMREVLEKQENLQKKFIEALEKCEKDQLDREEAWKVQELARIKREKEMLAQERAISMAKDAAVIAFLQKISKQANPSSIPENPISIPISIPIPPEKQENGIAENSNSSQVSSSRWPKAEVEALISVRANLDLQYQDNGSPKGPLWEEISSSMKKLGYDRSAKRCKEKWENINKYFRRVKESNKKRPEDSKTCPYFQMLESLYQSKAKKVENSDSLKPEDILMQMMGQPQQQHQQQQRPEPVTEDGESENVGQNEEDYGDDDDDDDDDDENGDNYQIVANNPCSLANME</sequence>
<feature type="compositionally biased region" description="Polar residues" evidence="7">
    <location>
        <begin position="501"/>
        <end position="513"/>
    </location>
</feature>
<evidence type="ECO:0000256" key="6">
    <source>
        <dbReference type="ARBA" id="ARBA00023242"/>
    </source>
</evidence>
<name>A0A7J0EXN5_9ERIC</name>
<dbReference type="Pfam" id="PF13837">
    <property type="entry name" value="Myb_DNA-bind_4"/>
    <property type="match status" value="2"/>
</dbReference>
<proteinExistence type="predicted"/>
<evidence type="ECO:0000259" key="8">
    <source>
        <dbReference type="PROSITE" id="PS50090"/>
    </source>
</evidence>
<dbReference type="GO" id="GO:0006355">
    <property type="term" value="P:regulation of DNA-templated transcription"/>
    <property type="evidence" value="ECO:0007669"/>
    <property type="project" value="UniProtKB-ARBA"/>
</dbReference>
<feature type="region of interest" description="Disordered" evidence="7">
    <location>
        <begin position="31"/>
        <end position="55"/>
    </location>
</feature>
<keyword evidence="3" id="KW-0805">Transcription regulation</keyword>
<feature type="compositionally biased region" description="Acidic residues" evidence="7">
    <location>
        <begin position="466"/>
        <end position="496"/>
    </location>
</feature>
<evidence type="ECO:0000313" key="10">
    <source>
        <dbReference type="Proteomes" id="UP000585474"/>
    </source>
</evidence>
<dbReference type="InterPro" id="IPR001005">
    <property type="entry name" value="SANT/Myb"/>
</dbReference>
<dbReference type="Gene3D" id="1.10.10.60">
    <property type="entry name" value="Homeodomain-like"/>
    <property type="match status" value="2"/>
</dbReference>
<keyword evidence="2" id="KW-0677">Repeat</keyword>
<evidence type="ECO:0000256" key="7">
    <source>
        <dbReference type="SAM" id="MobiDB-lite"/>
    </source>
</evidence>
<comment type="subcellular location">
    <subcellularLocation>
        <location evidence="1">Nucleus</location>
    </subcellularLocation>
</comment>
<dbReference type="SMART" id="SM00717">
    <property type="entry name" value="SANT"/>
    <property type="match status" value="2"/>
</dbReference>
<organism evidence="9 10">
    <name type="scientific">Actinidia rufa</name>
    <dbReference type="NCBI Taxonomy" id="165716"/>
    <lineage>
        <taxon>Eukaryota</taxon>
        <taxon>Viridiplantae</taxon>
        <taxon>Streptophyta</taxon>
        <taxon>Embryophyta</taxon>
        <taxon>Tracheophyta</taxon>
        <taxon>Spermatophyta</taxon>
        <taxon>Magnoliopsida</taxon>
        <taxon>eudicotyledons</taxon>
        <taxon>Gunneridae</taxon>
        <taxon>Pentapetalae</taxon>
        <taxon>asterids</taxon>
        <taxon>Ericales</taxon>
        <taxon>Actinidiaceae</taxon>
        <taxon>Actinidia</taxon>
    </lineage>
</organism>
<dbReference type="GO" id="GO:0005634">
    <property type="term" value="C:nucleus"/>
    <property type="evidence" value="ECO:0007669"/>
    <property type="project" value="UniProtKB-SubCell"/>
</dbReference>
<dbReference type="PANTHER" id="PTHR21654">
    <property type="entry name" value="FI21293P1"/>
    <property type="match status" value="1"/>
</dbReference>
<evidence type="ECO:0000256" key="2">
    <source>
        <dbReference type="ARBA" id="ARBA00022737"/>
    </source>
</evidence>
<feature type="region of interest" description="Disordered" evidence="7">
    <location>
        <begin position="431"/>
        <end position="513"/>
    </location>
</feature>
<dbReference type="GO" id="GO:0003677">
    <property type="term" value="F:DNA binding"/>
    <property type="evidence" value="ECO:0007669"/>
    <property type="project" value="UniProtKB-KW"/>
</dbReference>
<feature type="compositionally biased region" description="Basic and acidic residues" evidence="7">
    <location>
        <begin position="207"/>
        <end position="216"/>
    </location>
</feature>
<dbReference type="CDD" id="cd12203">
    <property type="entry name" value="GT1"/>
    <property type="match status" value="2"/>
</dbReference>
<dbReference type="InterPro" id="IPR044822">
    <property type="entry name" value="Myb_DNA-bind_4"/>
</dbReference>
<evidence type="ECO:0000256" key="1">
    <source>
        <dbReference type="ARBA" id="ARBA00004123"/>
    </source>
</evidence>
<feature type="compositionally biased region" description="Gly residues" evidence="7">
    <location>
        <begin position="32"/>
        <end position="41"/>
    </location>
</feature>
<dbReference type="OrthoDB" id="691673at2759"/>
<evidence type="ECO:0000313" key="9">
    <source>
        <dbReference type="EMBL" id="GFY91202.1"/>
    </source>
</evidence>
<keyword evidence="10" id="KW-1185">Reference proteome</keyword>
<keyword evidence="4" id="KW-0238">DNA-binding</keyword>
<keyword evidence="5" id="KW-0804">Transcription</keyword>
<protein>
    <recommendedName>
        <fullName evidence="8">Myb-like domain-containing protein</fullName>
    </recommendedName>
</protein>
<comment type="caution">
    <text evidence="9">The sequence shown here is derived from an EMBL/GenBank/DDBJ whole genome shotgun (WGS) entry which is preliminary data.</text>
</comment>
<dbReference type="PANTHER" id="PTHR21654:SF14">
    <property type="entry name" value="TRIHELIX TRANSCRIPTION FACTOR GTL1-LIKE"/>
    <property type="match status" value="1"/>
</dbReference>
<keyword evidence="6" id="KW-0539">Nucleus</keyword>
<evidence type="ECO:0000256" key="4">
    <source>
        <dbReference type="ARBA" id="ARBA00023125"/>
    </source>
</evidence>
<feature type="domain" description="Myb-like" evidence="8">
    <location>
        <begin position="332"/>
        <end position="397"/>
    </location>
</feature>
<gene>
    <name evidence="9" type="ORF">Acr_07g0013980</name>
</gene>
<dbReference type="AlphaFoldDB" id="A0A7J0EXN5"/>
<dbReference type="FunFam" id="1.10.10.60:FF:000061">
    <property type="entry name" value="Trihelix transcription factor GT-2"/>
    <property type="match status" value="1"/>
</dbReference>
<feature type="compositionally biased region" description="Low complexity" evidence="7">
    <location>
        <begin position="197"/>
        <end position="206"/>
    </location>
</feature>
<feature type="compositionally biased region" description="Basic and acidic residues" evidence="7">
    <location>
        <begin position="432"/>
        <end position="444"/>
    </location>
</feature>
<dbReference type="EMBL" id="BJWL01000007">
    <property type="protein sequence ID" value="GFY91202.1"/>
    <property type="molecule type" value="Genomic_DNA"/>
</dbReference>
<accession>A0A7J0EXN5</accession>
<dbReference type="PROSITE" id="PS50090">
    <property type="entry name" value="MYB_LIKE"/>
    <property type="match status" value="2"/>
</dbReference>
<dbReference type="Proteomes" id="UP000585474">
    <property type="component" value="Unassembled WGS sequence"/>
</dbReference>